<feature type="compositionally biased region" description="Basic and acidic residues" evidence="1">
    <location>
        <begin position="7"/>
        <end position="18"/>
    </location>
</feature>
<dbReference type="SUPFAM" id="SSF82714">
    <property type="entry name" value="Multidrug efflux transporter AcrB TolC docking domain, DN and DC subdomains"/>
    <property type="match status" value="2"/>
</dbReference>
<feature type="transmembrane region" description="Helical" evidence="2">
    <location>
        <begin position="348"/>
        <end position="368"/>
    </location>
</feature>
<dbReference type="Gene3D" id="3.30.70.1430">
    <property type="entry name" value="Multidrug efflux transporter AcrB pore domain"/>
    <property type="match status" value="2"/>
</dbReference>
<dbReference type="Proteomes" id="UP000676409">
    <property type="component" value="Plasmid unnamed"/>
</dbReference>
<dbReference type="InterPro" id="IPR027463">
    <property type="entry name" value="AcrB_DN_DC_subdom"/>
</dbReference>
<feature type="transmembrane region" description="Helical" evidence="2">
    <location>
        <begin position="1299"/>
        <end position="1318"/>
    </location>
</feature>
<dbReference type="SUPFAM" id="SSF82693">
    <property type="entry name" value="Multidrug efflux transporter AcrB pore domain, PN1, PN2, PC1 and PC2 subdomains"/>
    <property type="match status" value="2"/>
</dbReference>
<keyword evidence="3" id="KW-0614">Plasmid</keyword>
<dbReference type="InterPro" id="IPR001036">
    <property type="entry name" value="Acrflvin-R"/>
</dbReference>
<dbReference type="Gene3D" id="1.20.1640.10">
    <property type="entry name" value="Multidrug efflux transporter AcrB transmembrane domain"/>
    <property type="match status" value="2"/>
</dbReference>
<feature type="region of interest" description="Disordered" evidence="1">
    <location>
        <begin position="1"/>
        <end position="332"/>
    </location>
</feature>
<feature type="compositionally biased region" description="Basic and acidic residues" evidence="1">
    <location>
        <begin position="272"/>
        <end position="283"/>
    </location>
</feature>
<dbReference type="Gene3D" id="3.30.2090.10">
    <property type="entry name" value="Multidrug efflux transporter AcrB TolC docking domain, DN and DC subdomains"/>
    <property type="match status" value="2"/>
</dbReference>
<feature type="transmembrane region" description="Helical" evidence="2">
    <location>
        <begin position="812"/>
        <end position="836"/>
    </location>
</feature>
<keyword evidence="4" id="KW-1185">Reference proteome</keyword>
<protein>
    <submittedName>
        <fullName evidence="3">Efflux RND transporter permease subunit</fullName>
    </submittedName>
</protein>
<keyword evidence="2" id="KW-0472">Membrane</keyword>
<feature type="transmembrane region" description="Helical" evidence="2">
    <location>
        <begin position="702"/>
        <end position="721"/>
    </location>
</feature>
<dbReference type="SUPFAM" id="SSF82866">
    <property type="entry name" value="Multidrug efflux transporter AcrB transmembrane domain"/>
    <property type="match status" value="2"/>
</dbReference>
<evidence type="ECO:0000256" key="1">
    <source>
        <dbReference type="SAM" id="MobiDB-lite"/>
    </source>
</evidence>
<feature type="transmembrane region" description="Helical" evidence="2">
    <location>
        <begin position="779"/>
        <end position="800"/>
    </location>
</feature>
<feature type="transmembrane region" description="Helical" evidence="2">
    <location>
        <begin position="677"/>
        <end position="695"/>
    </location>
</feature>
<feature type="compositionally biased region" description="Basic residues" evidence="1">
    <location>
        <begin position="29"/>
        <end position="40"/>
    </location>
</feature>
<feature type="transmembrane region" description="Helical" evidence="2">
    <location>
        <begin position="869"/>
        <end position="892"/>
    </location>
</feature>
<feature type="compositionally biased region" description="Basic residues" evidence="1">
    <location>
        <begin position="63"/>
        <end position="74"/>
    </location>
</feature>
<name>A0A975G5M6_9CAUL</name>
<dbReference type="PANTHER" id="PTHR32063">
    <property type="match status" value="1"/>
</dbReference>
<organism evidence="3 4">
    <name type="scientific">Phenylobacterium montanum</name>
    <dbReference type="NCBI Taxonomy" id="2823693"/>
    <lineage>
        <taxon>Bacteria</taxon>
        <taxon>Pseudomonadati</taxon>
        <taxon>Pseudomonadota</taxon>
        <taxon>Alphaproteobacteria</taxon>
        <taxon>Caulobacterales</taxon>
        <taxon>Caulobacteraceae</taxon>
        <taxon>Phenylobacterium</taxon>
    </lineage>
</organism>
<keyword evidence="2" id="KW-0812">Transmembrane</keyword>
<feature type="transmembrane region" description="Helical" evidence="2">
    <location>
        <begin position="1330"/>
        <end position="1350"/>
    </location>
</feature>
<feature type="compositionally biased region" description="Basic and acidic residues" evidence="1">
    <location>
        <begin position="305"/>
        <end position="330"/>
    </location>
</feature>
<dbReference type="Gene3D" id="3.30.70.1320">
    <property type="entry name" value="Multidrug efflux transporter AcrB pore domain like"/>
    <property type="match status" value="1"/>
</dbReference>
<accession>A0A975G5M6</accession>
<dbReference type="GO" id="GO:0042910">
    <property type="term" value="F:xenobiotic transmembrane transporter activity"/>
    <property type="evidence" value="ECO:0007669"/>
    <property type="project" value="TreeGrafter"/>
</dbReference>
<dbReference type="PANTHER" id="PTHR32063:SF4">
    <property type="entry name" value="SLR6043 PROTEIN"/>
    <property type="match status" value="1"/>
</dbReference>
<evidence type="ECO:0000313" key="4">
    <source>
        <dbReference type="Proteomes" id="UP000676409"/>
    </source>
</evidence>
<dbReference type="EMBL" id="CP073079">
    <property type="protein sequence ID" value="QUD90987.1"/>
    <property type="molecule type" value="Genomic_DNA"/>
</dbReference>
<evidence type="ECO:0000313" key="3">
    <source>
        <dbReference type="EMBL" id="QUD90987.1"/>
    </source>
</evidence>
<dbReference type="KEGG" id="caul:KCG34_25480"/>
<feature type="compositionally biased region" description="Basic and acidic residues" evidence="1">
    <location>
        <begin position="47"/>
        <end position="62"/>
    </location>
</feature>
<sequence length="1380" mass="145312">MAGDRRRRGEGTGGRAREAGGGAAAGIYRRWRDHRRRGSRRPAPQRPSDHAGRGGDSPGDRAGHRRRRRRHALRYARPIAAERPGADRHGPSQGRGLQSGLPAGPVALQGLPEHVAGAAPGGGGDLPGRRGRLGGGADPGDDCGRDRAAAIRARARRLPGPQARTGSDPAPNGAAAGDRACGYGGRPAADDPDGAAGQRSGGVRASRLRSCDDRSQNPGGELLLCRAGRNRPPGGSQRDGGAVNRGGPERRGRPRLGGDRLAGAVLGLSTDRPQDLQARGDRGRRIRRRRRLRRDQPPPRGPGGDVRRPAAAVRRDAAPDQPSGRRDRLSAQHPTGLQARVIAFAIRFRGIVVALACLLVAYGVYALGQAKYDVFPEFAPPQVAIQTEAAGLTPEQVEVLVTRPIETAVNGLPGVQTLRSTSIQGLSIVSVFFGPASDIYRDRQLVAERLASAAQQLPQGVQPPAITPLTSSTSTVLVAGLTSKTRSQMDLRTAAEWTTRLRLLAVPGVADVIVFGGDTRSIQVQVHPDKLVRYGLGLNDVMAAAQQATGVRGAGFVDTKNQRIVFQTEGQSLSADEIARTVVSSQGVGRVTLGSVADVVVAPEPPIGAALVQGKPGVILNISEQYGANTMEVTRGVEAALEELRPALKAQGIELQSNLFRPANFISTALSNIRTSLILGGVLVVVVLFLFLFNLRTAAISCAAIPLSLLAAIIVIQRLGLTLNTMTLGGLAVAVGVVVDDAVIGVENVARRLRENRRSDNPRPEARVVFEAIFEVRGAVVYATLAVILVFLPIIALSGIAGRLFAPMGITYILAVLASLVVALTVTPALAMMWLVGRLREVADPPVVRWSRGHYQRLLDGIVGRPTPVSIAAAAFTVLASAALPFFGAGFIPELKEGHYIIHMSAAPGTSLEESARIGARVADALHRIPEIRSVGQRVGRAELASDTWGTHYSEFEVDLKPLTGEQAEEVQGEVRKALAGFVGVNFSVKTFLTERIEETLSGYTAAVAVNVFGNDLDLLDQKAQVVATVLGGVPGASEVQVQSPPGLPQITIRLRKGDLLRWGLDPVQVLDLVRTAYQGDVVGQTYEGSQVFNVLTILDRDSRGDPARIGQLPLRTPSGVFVQLSQVADVFAAPGRYQVQHEGARRLVTVTANVAGRDVASFVKDAKAAIASGVKLPAGAYVTFAGAAEAQSKSQSDLLLNSLVAGAGIVLLLSVVTRNWRNLLLVLANLPFALAGGVLAVLITGGMLTLGSMVGFVTVFGISLRNSILMISHFEHLVEVEGRTWGPQTAIQGAADRLVPILMTSLVTALGLLPLAIGMGDPGREIEGPMAVVILGGLMTSMALNLLVLPTLALAFGRFEPAVDVLAESAPPAASPQGV</sequence>
<gene>
    <name evidence="3" type="ORF">KCG34_25480</name>
</gene>
<proteinExistence type="predicted"/>
<dbReference type="Pfam" id="PF00873">
    <property type="entry name" value="ACR_tran"/>
    <property type="match status" value="1"/>
</dbReference>
<evidence type="ECO:0000256" key="2">
    <source>
        <dbReference type="SAM" id="Phobius"/>
    </source>
</evidence>
<dbReference type="Gene3D" id="3.30.70.1440">
    <property type="entry name" value="Multidrug efflux transporter AcrB pore domain"/>
    <property type="match status" value="1"/>
</dbReference>
<feature type="transmembrane region" description="Helical" evidence="2">
    <location>
        <begin position="1199"/>
        <end position="1221"/>
    </location>
</feature>
<dbReference type="PRINTS" id="PR00702">
    <property type="entry name" value="ACRIFLAVINRP"/>
</dbReference>
<feature type="compositionally biased region" description="Basic residues" evidence="1">
    <location>
        <begin position="284"/>
        <end position="293"/>
    </location>
</feature>
<reference evidence="3" key="1">
    <citation type="submission" date="2021-04" db="EMBL/GenBank/DDBJ databases">
        <title>The complete genome sequence of Caulobacter sp. S6.</title>
        <authorList>
            <person name="Tang Y."/>
            <person name="Ouyang W."/>
            <person name="Liu Q."/>
            <person name="Huang B."/>
            <person name="Guo Z."/>
            <person name="Lei P."/>
        </authorList>
    </citation>
    <scope>NUCLEOTIDE SEQUENCE</scope>
    <source>
        <strain evidence="3">S6</strain>
        <plasmid evidence="3">unnamed</plasmid>
    </source>
</reference>
<dbReference type="GO" id="GO:0005886">
    <property type="term" value="C:plasma membrane"/>
    <property type="evidence" value="ECO:0007669"/>
    <property type="project" value="TreeGrafter"/>
</dbReference>
<feature type="transmembrane region" description="Helical" evidence="2">
    <location>
        <begin position="1233"/>
        <end position="1263"/>
    </location>
</feature>
<geneLocation type="plasmid" evidence="3 4">
    <name>unnamed</name>
</geneLocation>
<keyword evidence="2" id="KW-1133">Transmembrane helix</keyword>